<dbReference type="AlphaFoldDB" id="A0A8H3FN25"/>
<keyword evidence="3" id="KW-1185">Reference proteome</keyword>
<evidence type="ECO:0000256" key="1">
    <source>
        <dbReference type="SAM" id="MobiDB-lite"/>
    </source>
</evidence>
<evidence type="ECO:0000313" key="2">
    <source>
        <dbReference type="EMBL" id="CAF9927631.1"/>
    </source>
</evidence>
<feature type="compositionally biased region" description="Low complexity" evidence="1">
    <location>
        <begin position="205"/>
        <end position="214"/>
    </location>
</feature>
<name>A0A8H3FN25_9LECA</name>
<dbReference type="EMBL" id="CAJPDT010000047">
    <property type="protein sequence ID" value="CAF9927631.1"/>
    <property type="molecule type" value="Genomic_DNA"/>
</dbReference>
<feature type="compositionally biased region" description="Polar residues" evidence="1">
    <location>
        <begin position="226"/>
        <end position="244"/>
    </location>
</feature>
<feature type="compositionally biased region" description="Pro residues" evidence="1">
    <location>
        <begin position="1"/>
        <end position="11"/>
    </location>
</feature>
<feature type="region of interest" description="Disordered" evidence="1">
    <location>
        <begin position="1"/>
        <end position="74"/>
    </location>
</feature>
<reference evidence="2" key="1">
    <citation type="submission" date="2021-03" db="EMBL/GenBank/DDBJ databases">
        <authorList>
            <person name="Tagirdzhanova G."/>
        </authorList>
    </citation>
    <scope>NUCLEOTIDE SEQUENCE</scope>
</reference>
<accession>A0A8H3FN25</accession>
<comment type="caution">
    <text evidence="2">The sequence shown here is derived from an EMBL/GenBank/DDBJ whole genome shotgun (WGS) entry which is preliminary data.</text>
</comment>
<feature type="compositionally biased region" description="Basic and acidic residues" evidence="1">
    <location>
        <begin position="423"/>
        <end position="434"/>
    </location>
</feature>
<feature type="region of interest" description="Disordered" evidence="1">
    <location>
        <begin position="205"/>
        <end position="296"/>
    </location>
</feature>
<dbReference type="Proteomes" id="UP000664534">
    <property type="component" value="Unassembled WGS sequence"/>
</dbReference>
<gene>
    <name evidence="2" type="ORF">IMSHALPRED_007258</name>
</gene>
<sequence>MDDQPCPPPMLSPTNSTLRSQDGKPGISQPSIPDRKKRFANQQERKDHYVRLNREKAARNSRSQSAFLPGMNPPQSYMDQGQVAREIDRVEQLHFQQFQQFTHERNAERNAEWNADLEYLRSLQNASNHQRQSILMVPPAMPLGHMQQTNYIPSYPLHHQYGSTPGPYTATPPGNMQQHGYPLHHQCGSTPGPYTAAPSVNMQQPGYSPQYQYSNAGPYFPPQPQPNMHQPYSMGQSYPSQFQSAPKFRHSHNYSSNGLFDPNSVRCQEVDDSSSSTSSVAESNNEKSTERLSSSVSLATGTTVNVQEPALKRKAATEMAVTVKRSKLDQDAEVEAVPNQLECIVNGENPTDTGRTLKQASGDTLAVPPKYQSPVVQDSSQSQDPASNAAEPPKKISTPALESASPAILEPALEIILKHDKSSMQHSFKLDRSPNMKTAALSSLPADGID</sequence>
<evidence type="ECO:0000313" key="3">
    <source>
        <dbReference type="Proteomes" id="UP000664534"/>
    </source>
</evidence>
<proteinExistence type="predicted"/>
<feature type="region of interest" description="Disordered" evidence="1">
    <location>
        <begin position="423"/>
        <end position="450"/>
    </location>
</feature>
<feature type="compositionally biased region" description="Basic and acidic residues" evidence="1">
    <location>
        <begin position="43"/>
        <end position="58"/>
    </location>
</feature>
<feature type="region of interest" description="Disordered" evidence="1">
    <location>
        <begin position="363"/>
        <end position="404"/>
    </location>
</feature>
<organism evidence="2 3">
    <name type="scientific">Imshaugia aleurites</name>
    <dbReference type="NCBI Taxonomy" id="172621"/>
    <lineage>
        <taxon>Eukaryota</taxon>
        <taxon>Fungi</taxon>
        <taxon>Dikarya</taxon>
        <taxon>Ascomycota</taxon>
        <taxon>Pezizomycotina</taxon>
        <taxon>Lecanoromycetes</taxon>
        <taxon>OSLEUM clade</taxon>
        <taxon>Lecanoromycetidae</taxon>
        <taxon>Lecanorales</taxon>
        <taxon>Lecanorineae</taxon>
        <taxon>Parmeliaceae</taxon>
        <taxon>Imshaugia</taxon>
    </lineage>
</organism>
<feature type="compositionally biased region" description="Low complexity" evidence="1">
    <location>
        <begin position="372"/>
        <end position="385"/>
    </location>
</feature>
<protein>
    <submittedName>
        <fullName evidence="2">Uncharacterized protein</fullName>
    </submittedName>
</protein>